<keyword evidence="2" id="KW-1185">Reference proteome</keyword>
<gene>
    <name evidence="1" type="ORF">G2W53_039361</name>
</gene>
<dbReference type="AlphaFoldDB" id="A0A834W2S3"/>
<accession>A0A834W2S3</accession>
<evidence type="ECO:0000313" key="2">
    <source>
        <dbReference type="Proteomes" id="UP000634136"/>
    </source>
</evidence>
<evidence type="ECO:0000313" key="1">
    <source>
        <dbReference type="EMBL" id="KAF7807200.1"/>
    </source>
</evidence>
<protein>
    <submittedName>
        <fullName evidence="1">Uncharacterized protein</fullName>
    </submittedName>
</protein>
<comment type="caution">
    <text evidence="1">The sequence shown here is derived from an EMBL/GenBank/DDBJ whole genome shotgun (WGS) entry which is preliminary data.</text>
</comment>
<proteinExistence type="predicted"/>
<name>A0A834W2S3_9FABA</name>
<sequence>MMRNLMTETRGISVKELLKAYRSMQMLFEIVAAHAEKTHHPFSHETERLGGVAFSFSAVHGPSS</sequence>
<dbReference type="Proteomes" id="UP000634136">
    <property type="component" value="Unassembled WGS sequence"/>
</dbReference>
<dbReference type="EMBL" id="JAAIUW010000012">
    <property type="protein sequence ID" value="KAF7807200.1"/>
    <property type="molecule type" value="Genomic_DNA"/>
</dbReference>
<organism evidence="1 2">
    <name type="scientific">Senna tora</name>
    <dbReference type="NCBI Taxonomy" id="362788"/>
    <lineage>
        <taxon>Eukaryota</taxon>
        <taxon>Viridiplantae</taxon>
        <taxon>Streptophyta</taxon>
        <taxon>Embryophyta</taxon>
        <taxon>Tracheophyta</taxon>
        <taxon>Spermatophyta</taxon>
        <taxon>Magnoliopsida</taxon>
        <taxon>eudicotyledons</taxon>
        <taxon>Gunneridae</taxon>
        <taxon>Pentapetalae</taxon>
        <taxon>rosids</taxon>
        <taxon>fabids</taxon>
        <taxon>Fabales</taxon>
        <taxon>Fabaceae</taxon>
        <taxon>Caesalpinioideae</taxon>
        <taxon>Cassia clade</taxon>
        <taxon>Senna</taxon>
    </lineage>
</organism>
<reference evidence="1" key="1">
    <citation type="submission" date="2020-09" db="EMBL/GenBank/DDBJ databases">
        <title>Genome-Enabled Discovery of Anthraquinone Biosynthesis in Senna tora.</title>
        <authorList>
            <person name="Kang S.-H."/>
            <person name="Pandey R.P."/>
            <person name="Lee C.-M."/>
            <person name="Sim J.-S."/>
            <person name="Jeong J.-T."/>
            <person name="Choi B.-S."/>
            <person name="Jung M."/>
            <person name="Ginzburg D."/>
            <person name="Zhao K."/>
            <person name="Won S.Y."/>
            <person name="Oh T.-J."/>
            <person name="Yu Y."/>
            <person name="Kim N.-H."/>
            <person name="Lee O.R."/>
            <person name="Lee T.-H."/>
            <person name="Bashyal P."/>
            <person name="Kim T.-S."/>
            <person name="Lee W.-H."/>
            <person name="Kawkins C."/>
            <person name="Kim C.-K."/>
            <person name="Kim J.S."/>
            <person name="Ahn B.O."/>
            <person name="Rhee S.Y."/>
            <person name="Sohng J.K."/>
        </authorList>
    </citation>
    <scope>NUCLEOTIDE SEQUENCE</scope>
    <source>
        <tissue evidence="1">Leaf</tissue>
    </source>
</reference>